<dbReference type="InterPro" id="IPR046865">
    <property type="entry name" value="FapA_b_solenoid"/>
</dbReference>
<organism evidence="2 3">
    <name type="scientific">Fervidicella metallireducens AeB</name>
    <dbReference type="NCBI Taxonomy" id="1403537"/>
    <lineage>
        <taxon>Bacteria</taxon>
        <taxon>Bacillati</taxon>
        <taxon>Bacillota</taxon>
        <taxon>Clostridia</taxon>
        <taxon>Eubacteriales</taxon>
        <taxon>Clostridiaceae</taxon>
        <taxon>Fervidicella</taxon>
    </lineage>
</organism>
<dbReference type="AlphaFoldDB" id="A0A017RW19"/>
<proteinExistence type="predicted"/>
<dbReference type="InterPro" id="IPR036145">
    <property type="entry name" value="MinC_C_sf"/>
</dbReference>
<evidence type="ECO:0000313" key="2">
    <source>
        <dbReference type="EMBL" id="EYE88816.1"/>
    </source>
</evidence>
<keyword evidence="3" id="KW-1185">Reference proteome</keyword>
<feature type="domain" description="Flagellar Assembly Protein A N-terminal region" evidence="1">
    <location>
        <begin position="31"/>
        <end position="220"/>
    </location>
</feature>
<dbReference type="Pfam" id="PF20250">
    <property type="entry name" value="FapA_N"/>
    <property type="match status" value="1"/>
</dbReference>
<evidence type="ECO:0000259" key="1">
    <source>
        <dbReference type="Pfam" id="PF20250"/>
    </source>
</evidence>
<dbReference type="InterPro" id="IPR046866">
    <property type="entry name" value="FapA_N"/>
</dbReference>
<dbReference type="PANTHER" id="PTHR38032:SF1">
    <property type="entry name" value="RNA-BINDING PROTEIN KHPB N-TERMINAL DOMAIN-CONTAINING PROTEIN"/>
    <property type="match status" value="1"/>
</dbReference>
<dbReference type="InterPro" id="IPR005646">
    <property type="entry name" value="FapA"/>
</dbReference>
<accession>A0A017RW19</accession>
<name>A0A017RW19_9CLOT</name>
<feature type="non-terminal residue" evidence="2">
    <location>
        <position position="1"/>
    </location>
</feature>
<dbReference type="OrthoDB" id="1279at2"/>
<dbReference type="Pfam" id="PF03961">
    <property type="entry name" value="FapA"/>
    <property type="match status" value="2"/>
</dbReference>
<dbReference type="EMBL" id="AZQP01000013">
    <property type="protein sequence ID" value="EYE88816.1"/>
    <property type="molecule type" value="Genomic_DNA"/>
</dbReference>
<reference evidence="2 3" key="1">
    <citation type="journal article" date="2014" name="Genome Announc.">
        <title>Draft Genome Sequence of Fervidicella metallireducens Strain AeBT, an Iron-Reducing Thermoanaerobe from the Great Artesian Basin.</title>
        <authorList>
            <person name="Patel B.K."/>
        </authorList>
    </citation>
    <scope>NUCLEOTIDE SEQUENCE [LARGE SCALE GENOMIC DNA]</scope>
    <source>
        <strain evidence="2 3">AeB</strain>
    </source>
</reference>
<dbReference type="RefSeq" id="WP_035378996.1">
    <property type="nucleotide sequence ID" value="NZ_AZQP01000013.1"/>
</dbReference>
<protein>
    <recommendedName>
        <fullName evidence="1">Flagellar Assembly Protein A N-terminal region domain-containing protein</fullName>
    </recommendedName>
</protein>
<gene>
    <name evidence="2" type="ORF">Q428_05800</name>
</gene>
<dbReference type="STRING" id="1403537.Q428_05800"/>
<sequence>NNKCVRDKISINGDEVIEITIINDECIRDMTIEVKEEKLKAYLKVSCKNGRIYTLKDTEPANELFIETIVIDEKRSEAFTKEDVEKILSENKIKYGVKWENISGVLNGGTAVIAEGRKVEMPIDDRIDYFFDNEKIKTPIEVDGKVDYLNKGEVSFVEAGKLLAIKIEGKDGISGVNVYGETVMPPKRKKIKFLCGPGCETFDDGNKIRATISGMPCIKGERICVFPVHKISGDVDIITGNIEFNGDIHILGDVKEGMEVKAGNSILIKGNVAEGKIQAKGDIIIEKNVISSEIHAGEKQITEKMLINTISSYHAFLESLIEAINEVLTNGKLSKNIGIEQIIKVLLESKFKFVKEIIEKGNNIELSKEINEKLKEIWLRINNFQSLILQRKVNKLDEILITKNLISNFLDTYTILNTPADVSVGYCQNSKIFATNDVEVKGKGCYNTNIIAENNVTIYGNPGVLRGGQVVVGGNIKVKEVGSNAGVPTVLKTSKKGIIEAEIAYNNTILCFDEITFKLEYPVKKLKAYISKGELIVEKLKF</sequence>
<dbReference type="SUPFAM" id="SSF63848">
    <property type="entry name" value="Cell-division inhibitor MinC, C-terminal domain"/>
    <property type="match status" value="1"/>
</dbReference>
<evidence type="ECO:0000313" key="3">
    <source>
        <dbReference type="Proteomes" id="UP000019681"/>
    </source>
</evidence>
<dbReference type="GO" id="GO:0000902">
    <property type="term" value="P:cell morphogenesis"/>
    <property type="evidence" value="ECO:0007669"/>
    <property type="project" value="InterPro"/>
</dbReference>
<comment type="caution">
    <text evidence="2">The sequence shown here is derived from an EMBL/GenBank/DDBJ whole genome shotgun (WGS) entry which is preliminary data.</text>
</comment>
<dbReference type="PANTHER" id="PTHR38032">
    <property type="entry name" value="POLYMERASE-RELATED"/>
    <property type="match status" value="1"/>
</dbReference>
<dbReference type="Proteomes" id="UP000019681">
    <property type="component" value="Unassembled WGS sequence"/>
</dbReference>